<dbReference type="Proteomes" id="UP000765509">
    <property type="component" value="Unassembled WGS sequence"/>
</dbReference>
<evidence type="ECO:0000313" key="2">
    <source>
        <dbReference type="Proteomes" id="UP000765509"/>
    </source>
</evidence>
<dbReference type="OrthoDB" id="775972at2759"/>
<dbReference type="AlphaFoldDB" id="A0A9Q3DPT6"/>
<gene>
    <name evidence="1" type="ORF">O181_044620</name>
</gene>
<dbReference type="EMBL" id="AVOT02018210">
    <property type="protein sequence ID" value="MBW0504905.1"/>
    <property type="molecule type" value="Genomic_DNA"/>
</dbReference>
<organism evidence="1 2">
    <name type="scientific">Austropuccinia psidii MF-1</name>
    <dbReference type="NCBI Taxonomy" id="1389203"/>
    <lineage>
        <taxon>Eukaryota</taxon>
        <taxon>Fungi</taxon>
        <taxon>Dikarya</taxon>
        <taxon>Basidiomycota</taxon>
        <taxon>Pucciniomycotina</taxon>
        <taxon>Pucciniomycetes</taxon>
        <taxon>Pucciniales</taxon>
        <taxon>Sphaerophragmiaceae</taxon>
        <taxon>Austropuccinia</taxon>
    </lineage>
</organism>
<keyword evidence="2" id="KW-1185">Reference proteome</keyword>
<reference evidence="1" key="1">
    <citation type="submission" date="2021-03" db="EMBL/GenBank/DDBJ databases">
        <title>Draft genome sequence of rust myrtle Austropuccinia psidii MF-1, a brazilian biotype.</title>
        <authorList>
            <person name="Quecine M.C."/>
            <person name="Pachon D.M.R."/>
            <person name="Bonatelli M.L."/>
            <person name="Correr F.H."/>
            <person name="Franceschini L.M."/>
            <person name="Leite T.F."/>
            <person name="Margarido G.R.A."/>
            <person name="Almeida C.A."/>
            <person name="Ferrarezi J.A."/>
            <person name="Labate C.A."/>
        </authorList>
    </citation>
    <scope>NUCLEOTIDE SEQUENCE</scope>
    <source>
        <strain evidence="1">MF-1</strain>
    </source>
</reference>
<accession>A0A9Q3DPT6</accession>
<proteinExistence type="predicted"/>
<comment type="caution">
    <text evidence="1">The sequence shown here is derived from an EMBL/GenBank/DDBJ whole genome shotgun (WGS) entry which is preliminary data.</text>
</comment>
<sequence>MTNLWKHPYVPYLGRSNQLKPDMGKDKWNVYALSGPWKNLITFLKAVFFEEITNFTAVKSLFNMKTPNRNILRLQIAIREYRGNMPIVHKDGNIHKNVDGISRWKLPNNIDNPSYVPEEASPQIPIEKISFAELQTPLFEEVRNSYTQDTNSSILHKLLNKESKENSLIHAFNSIWNKSNDEGRFDLL</sequence>
<protein>
    <submittedName>
        <fullName evidence="1">Uncharacterized protein</fullName>
    </submittedName>
</protein>
<name>A0A9Q3DPT6_9BASI</name>
<evidence type="ECO:0000313" key="1">
    <source>
        <dbReference type="EMBL" id="MBW0504905.1"/>
    </source>
</evidence>